<gene>
    <name evidence="6" type="ORF">pA_00064</name>
</gene>
<keyword evidence="2" id="KW-0235">DNA replication</keyword>
<dbReference type="GO" id="GO:0006281">
    <property type="term" value="P:DNA repair"/>
    <property type="evidence" value="ECO:0007669"/>
    <property type="project" value="UniProtKB-KW"/>
</dbReference>
<proteinExistence type="predicted"/>
<dbReference type="GO" id="GO:0005524">
    <property type="term" value="F:ATP binding"/>
    <property type="evidence" value="ECO:0007669"/>
    <property type="project" value="InterPro"/>
</dbReference>
<dbReference type="GO" id="GO:0006260">
    <property type="term" value="P:DNA replication"/>
    <property type="evidence" value="ECO:0007669"/>
    <property type="project" value="UniProtKB-KW"/>
</dbReference>
<keyword evidence="6" id="KW-0614">Plasmid</keyword>
<accession>A0A0K0MPY8</accession>
<dbReference type="Gene3D" id="3.30.470.30">
    <property type="entry name" value="DNA ligase/mRNA capping enzyme"/>
    <property type="match status" value="1"/>
</dbReference>
<sequence>MNASLSTLKYKLDAMNEVGTNHKKELLLALNDIECRYMHYILDPFMMYGVKKYDKPDALEESDVTDDDVICLLDNLRNRKVTGSQAIGNVQELLARMNADEQEMLRRILLKTTKAGIGISMFNKVYPDFKIPVFEVQLATNYRTKGDLKLEIQNKYAKFPMIAQKKLDGMRIIVKVDGEEVEFLTRTGNPVTTLDHLKDQMVELRKATGYEAIYFDGEGVVGTFNGTVSALRKKGVKAVGAEIWLFDWFLPEWQNESQHKSYATTGVKLRDRMSCLINWFKVADNLKEVLLLPFSIVKSHHEYVSLFRERLDANEEGEMAKDPGAPYYFKRTRSW</sequence>
<dbReference type="AlphaFoldDB" id="A0A0K0MPY8"/>
<dbReference type="PANTHER" id="PTHR47810">
    <property type="entry name" value="DNA LIGASE"/>
    <property type="match status" value="1"/>
</dbReference>
<feature type="domain" description="ATP-dependent DNA ligase family profile" evidence="5">
    <location>
        <begin position="152"/>
        <end position="331"/>
    </location>
</feature>
<protein>
    <submittedName>
        <fullName evidence="6">DNA ligase</fullName>
    </submittedName>
</protein>
<keyword evidence="3" id="KW-0227">DNA damage</keyword>
<evidence type="ECO:0000259" key="5">
    <source>
        <dbReference type="Pfam" id="PF01068"/>
    </source>
</evidence>
<evidence type="ECO:0000256" key="4">
    <source>
        <dbReference type="ARBA" id="ARBA00023204"/>
    </source>
</evidence>
<dbReference type="Pfam" id="PF01068">
    <property type="entry name" value="DNA_ligase_A_M"/>
    <property type="match status" value="1"/>
</dbReference>
<evidence type="ECO:0000256" key="1">
    <source>
        <dbReference type="ARBA" id="ARBA00022598"/>
    </source>
</evidence>
<reference evidence="6" key="1">
    <citation type="journal article" date="2015" name="Environ. Microbiol.">
        <title>Plasmids from the gut microbiome of cabbage root fly larvae encode SaxA that catalyses the conversion of the plant toxin 2-phenylethyl isothiocyanate.</title>
        <authorList>
            <person name="Welte C.U."/>
            <person name="de Graaf R.M."/>
            <person name="van den Bosch T.J."/>
            <person name="Op den Camp H.J."/>
            <person name="van Dam N.M."/>
            <person name="Jetten M.S."/>
        </authorList>
    </citation>
    <scope>NUCLEOTIDE SEQUENCE</scope>
    <source>
        <plasmid evidence="6">Drgb1</plasmid>
    </source>
</reference>
<dbReference type="GO" id="GO:0003910">
    <property type="term" value="F:DNA ligase (ATP) activity"/>
    <property type="evidence" value="ECO:0007669"/>
    <property type="project" value="InterPro"/>
</dbReference>
<dbReference type="InterPro" id="IPR050326">
    <property type="entry name" value="NAD_dep_DNA_ligaseB"/>
</dbReference>
<evidence type="ECO:0000256" key="2">
    <source>
        <dbReference type="ARBA" id="ARBA00022705"/>
    </source>
</evidence>
<dbReference type="InterPro" id="IPR012310">
    <property type="entry name" value="DNA_ligase_ATP-dep_cent"/>
</dbReference>
<dbReference type="SUPFAM" id="SSF56091">
    <property type="entry name" value="DNA ligase/mRNA capping enzyme, catalytic domain"/>
    <property type="match status" value="1"/>
</dbReference>
<evidence type="ECO:0000313" key="6">
    <source>
        <dbReference type="EMBL" id="AKG47504.1"/>
    </source>
</evidence>
<keyword evidence="1 6" id="KW-0436">Ligase</keyword>
<reference evidence="6" key="2">
    <citation type="submission" date="2015-03" db="EMBL/GenBank/DDBJ databases">
        <authorList>
            <person name="Welte C."/>
            <person name="de Graaf R."/>
            <person name="van den Bosch T.J.M."/>
            <person name="Op den Camp H."/>
            <person name="van Dam N."/>
            <person name="Jetten M."/>
        </authorList>
    </citation>
    <scope>NUCLEOTIDE SEQUENCE</scope>
    <source>
        <plasmid evidence="6">Drgb1</plasmid>
    </source>
</reference>
<name>A0A0K0MPY8_PECCA</name>
<dbReference type="PANTHER" id="PTHR47810:SF1">
    <property type="entry name" value="DNA LIGASE B"/>
    <property type="match status" value="1"/>
</dbReference>
<organism evidence="6">
    <name type="scientific">Pectobacterium carotovorum</name>
    <name type="common">Erwinia carotovora</name>
    <dbReference type="NCBI Taxonomy" id="554"/>
    <lineage>
        <taxon>Bacteria</taxon>
        <taxon>Pseudomonadati</taxon>
        <taxon>Pseudomonadota</taxon>
        <taxon>Gammaproteobacteria</taxon>
        <taxon>Enterobacterales</taxon>
        <taxon>Pectobacteriaceae</taxon>
        <taxon>Pectobacterium</taxon>
    </lineage>
</organism>
<dbReference type="GO" id="GO:0006310">
    <property type="term" value="P:DNA recombination"/>
    <property type="evidence" value="ECO:0007669"/>
    <property type="project" value="InterPro"/>
</dbReference>
<dbReference type="EMBL" id="KP942676">
    <property type="protein sequence ID" value="AKG47504.1"/>
    <property type="molecule type" value="Genomic_DNA"/>
</dbReference>
<dbReference type="RefSeq" id="WP_228029634.1">
    <property type="nucleotide sequence ID" value="NZ_KP942676.1"/>
</dbReference>
<geneLocation type="plasmid" evidence="6">
    <name>Drgb1</name>
</geneLocation>
<evidence type="ECO:0000256" key="3">
    <source>
        <dbReference type="ARBA" id="ARBA00022763"/>
    </source>
</evidence>
<keyword evidence="4" id="KW-0234">DNA repair</keyword>